<dbReference type="SMART" id="SM00184">
    <property type="entry name" value="RING"/>
    <property type="match status" value="1"/>
</dbReference>
<feature type="domain" description="RING-type" evidence="6">
    <location>
        <begin position="10"/>
        <end position="54"/>
    </location>
</feature>
<dbReference type="Pfam" id="PF00097">
    <property type="entry name" value="zf-C3HC4"/>
    <property type="match status" value="1"/>
</dbReference>
<feature type="compositionally biased region" description="Acidic residues" evidence="5">
    <location>
        <begin position="343"/>
        <end position="361"/>
    </location>
</feature>
<dbReference type="InterPro" id="IPR000315">
    <property type="entry name" value="Znf_B-box"/>
</dbReference>
<accession>A0ABD1JV89</accession>
<dbReference type="PANTHER" id="PTHR25462:SF306">
    <property type="entry name" value="TRIPARTITE MOTIF CONTAINING 9"/>
    <property type="match status" value="1"/>
</dbReference>
<evidence type="ECO:0000256" key="5">
    <source>
        <dbReference type="SAM" id="MobiDB-lite"/>
    </source>
</evidence>
<dbReference type="Pfam" id="PF00643">
    <property type="entry name" value="zf-B_box"/>
    <property type="match status" value="1"/>
</dbReference>
<dbReference type="InterPro" id="IPR018957">
    <property type="entry name" value="Znf_C3HC4_RING-type"/>
</dbReference>
<dbReference type="InterPro" id="IPR017907">
    <property type="entry name" value="Znf_RING_CS"/>
</dbReference>
<dbReference type="AlphaFoldDB" id="A0ABD1JV89"/>
<evidence type="ECO:0000313" key="9">
    <source>
        <dbReference type="Proteomes" id="UP001591681"/>
    </source>
</evidence>
<evidence type="ECO:0000313" key="8">
    <source>
        <dbReference type="EMBL" id="KAL2090750.1"/>
    </source>
</evidence>
<dbReference type="SUPFAM" id="SSF57845">
    <property type="entry name" value="B-box zinc-binding domain"/>
    <property type="match status" value="1"/>
</dbReference>
<dbReference type="InterPro" id="IPR047153">
    <property type="entry name" value="TRIM45/56/19-like"/>
</dbReference>
<name>A0ABD1JV89_9TELE</name>
<dbReference type="PANTHER" id="PTHR25462">
    <property type="entry name" value="BONUS, ISOFORM C-RELATED"/>
    <property type="match status" value="1"/>
</dbReference>
<evidence type="ECO:0000256" key="2">
    <source>
        <dbReference type="ARBA" id="ARBA00022771"/>
    </source>
</evidence>
<feature type="region of interest" description="Disordered" evidence="5">
    <location>
        <begin position="337"/>
        <end position="363"/>
    </location>
</feature>
<dbReference type="PROSITE" id="PS50089">
    <property type="entry name" value="ZF_RING_2"/>
    <property type="match status" value="1"/>
</dbReference>
<dbReference type="EMBL" id="JBHFQA010000011">
    <property type="protein sequence ID" value="KAL2090750.1"/>
    <property type="molecule type" value="Genomic_DNA"/>
</dbReference>
<dbReference type="Proteomes" id="UP001591681">
    <property type="component" value="Unassembled WGS sequence"/>
</dbReference>
<keyword evidence="3" id="KW-0862">Zinc</keyword>
<comment type="caution">
    <text evidence="8">The sequence shown here is derived from an EMBL/GenBank/DDBJ whole genome shotgun (WGS) entry which is preliminary data.</text>
</comment>
<evidence type="ECO:0000256" key="4">
    <source>
        <dbReference type="PROSITE-ProRule" id="PRU00024"/>
    </source>
</evidence>
<sequence>MDALCNELGCPICLEILTSPILELPCCHNYCKKCVHRTLDAQSSSRQQFVCPVCCKVTNLRSKGIDGIKRNIFAENLVDKFRQEAKRIAEGLTRKDLCPQHEEENLYCLTDSQQICSTCKVFGTHSTHDIAKLEDVYKVRKESFAKELKNVMSKCGKHANIVEEMERNIQMLQFSKQYTKNFVKNVGDSLILEIQIRVSSLMKRIEAEGNMMSKQMQEGLEVLNARRLCEEMIEHDEQSRTPHEFLKKEAYLRARAEKLNMFAELSPEFRAYVSHGKYVEELLSGFDVKKQKGMRKLEKHSFLWKVVKVLKDWRSDIKHFDATAYRNLDLMLKQTTSLKPNPEEDSDDSLSWELDSSEDEDPKQIWLTVKREQECAESNT</sequence>
<dbReference type="PROSITE" id="PS50119">
    <property type="entry name" value="ZF_BBOX"/>
    <property type="match status" value="1"/>
</dbReference>
<evidence type="ECO:0000256" key="1">
    <source>
        <dbReference type="ARBA" id="ARBA00022723"/>
    </source>
</evidence>
<evidence type="ECO:0000259" key="7">
    <source>
        <dbReference type="PROSITE" id="PS50119"/>
    </source>
</evidence>
<dbReference type="SMART" id="SM00336">
    <property type="entry name" value="BBOX"/>
    <property type="match status" value="1"/>
</dbReference>
<evidence type="ECO:0000256" key="3">
    <source>
        <dbReference type="ARBA" id="ARBA00022833"/>
    </source>
</evidence>
<dbReference type="Gene3D" id="3.30.160.60">
    <property type="entry name" value="Classic Zinc Finger"/>
    <property type="match status" value="1"/>
</dbReference>
<dbReference type="PROSITE" id="PS00518">
    <property type="entry name" value="ZF_RING_1"/>
    <property type="match status" value="1"/>
</dbReference>
<dbReference type="GO" id="GO:0008270">
    <property type="term" value="F:zinc ion binding"/>
    <property type="evidence" value="ECO:0007669"/>
    <property type="project" value="UniProtKB-KW"/>
</dbReference>
<organism evidence="8 9">
    <name type="scientific">Coilia grayii</name>
    <name type="common">Gray's grenadier anchovy</name>
    <dbReference type="NCBI Taxonomy" id="363190"/>
    <lineage>
        <taxon>Eukaryota</taxon>
        <taxon>Metazoa</taxon>
        <taxon>Chordata</taxon>
        <taxon>Craniata</taxon>
        <taxon>Vertebrata</taxon>
        <taxon>Euteleostomi</taxon>
        <taxon>Actinopterygii</taxon>
        <taxon>Neopterygii</taxon>
        <taxon>Teleostei</taxon>
        <taxon>Clupei</taxon>
        <taxon>Clupeiformes</taxon>
        <taxon>Clupeoidei</taxon>
        <taxon>Engraulidae</taxon>
        <taxon>Coilinae</taxon>
        <taxon>Coilia</taxon>
    </lineage>
</organism>
<keyword evidence="1" id="KW-0479">Metal-binding</keyword>
<dbReference type="InterPro" id="IPR001841">
    <property type="entry name" value="Znf_RING"/>
</dbReference>
<reference evidence="8 9" key="1">
    <citation type="submission" date="2024-09" db="EMBL/GenBank/DDBJ databases">
        <title>A chromosome-level genome assembly of Gray's grenadier anchovy, Coilia grayii.</title>
        <authorList>
            <person name="Fu Z."/>
        </authorList>
    </citation>
    <scope>NUCLEOTIDE SEQUENCE [LARGE SCALE GENOMIC DNA]</scope>
    <source>
        <strain evidence="8">G4</strain>
        <tissue evidence="8">Muscle</tissue>
    </source>
</reference>
<proteinExistence type="predicted"/>
<dbReference type="Gene3D" id="3.30.40.10">
    <property type="entry name" value="Zinc/RING finger domain, C3HC4 (zinc finger)"/>
    <property type="match status" value="1"/>
</dbReference>
<dbReference type="SUPFAM" id="SSF57850">
    <property type="entry name" value="RING/U-box"/>
    <property type="match status" value="1"/>
</dbReference>
<feature type="domain" description="B box-type" evidence="7">
    <location>
        <begin position="93"/>
        <end position="133"/>
    </location>
</feature>
<gene>
    <name evidence="8" type="ORF">ACEWY4_013013</name>
</gene>
<protein>
    <submittedName>
        <fullName evidence="8">Uncharacterized protein</fullName>
    </submittedName>
</protein>
<evidence type="ECO:0000259" key="6">
    <source>
        <dbReference type="PROSITE" id="PS50089"/>
    </source>
</evidence>
<keyword evidence="9" id="KW-1185">Reference proteome</keyword>
<keyword evidence="2 4" id="KW-0863">Zinc-finger</keyword>
<dbReference type="InterPro" id="IPR013083">
    <property type="entry name" value="Znf_RING/FYVE/PHD"/>
</dbReference>